<proteinExistence type="predicted"/>
<evidence type="ECO:0000313" key="2">
    <source>
        <dbReference type="EMBL" id="KAK2843643.1"/>
    </source>
</evidence>
<accession>A0AA88MUA3</accession>
<gene>
    <name evidence="2" type="ORF">Q7C36_011858</name>
</gene>
<protein>
    <submittedName>
        <fullName evidence="2">Uncharacterized protein</fullName>
    </submittedName>
</protein>
<feature type="region of interest" description="Disordered" evidence="1">
    <location>
        <begin position="1"/>
        <end position="24"/>
    </location>
</feature>
<organism evidence="2 3">
    <name type="scientific">Tachysurus vachellii</name>
    <name type="common">Darkbarbel catfish</name>
    <name type="synonym">Pelteobagrus vachellii</name>
    <dbReference type="NCBI Taxonomy" id="175792"/>
    <lineage>
        <taxon>Eukaryota</taxon>
        <taxon>Metazoa</taxon>
        <taxon>Chordata</taxon>
        <taxon>Craniata</taxon>
        <taxon>Vertebrata</taxon>
        <taxon>Euteleostomi</taxon>
        <taxon>Actinopterygii</taxon>
        <taxon>Neopterygii</taxon>
        <taxon>Teleostei</taxon>
        <taxon>Ostariophysi</taxon>
        <taxon>Siluriformes</taxon>
        <taxon>Bagridae</taxon>
        <taxon>Tachysurus</taxon>
    </lineage>
</organism>
<dbReference type="Proteomes" id="UP001187315">
    <property type="component" value="Unassembled WGS sequence"/>
</dbReference>
<dbReference type="EMBL" id="JAVHJS010000011">
    <property type="protein sequence ID" value="KAK2843643.1"/>
    <property type="molecule type" value="Genomic_DNA"/>
</dbReference>
<evidence type="ECO:0000256" key="1">
    <source>
        <dbReference type="SAM" id="MobiDB-lite"/>
    </source>
</evidence>
<evidence type="ECO:0000313" key="3">
    <source>
        <dbReference type="Proteomes" id="UP001187315"/>
    </source>
</evidence>
<sequence>MHRITTEHVSLTVSPPGPGHGTELMTSTAQGLMAPLKQSQSQIHAETDSCKQQHIDHVQAYPLWCGHYAPKPNMLAPAPSLLPAERGHSQCTLLGSAQLRSETSLFSSARRLPQSFPLCN</sequence>
<dbReference type="AlphaFoldDB" id="A0AA88MUA3"/>
<name>A0AA88MUA3_TACVA</name>
<keyword evidence="3" id="KW-1185">Reference proteome</keyword>
<reference evidence="2" key="1">
    <citation type="submission" date="2023-08" db="EMBL/GenBank/DDBJ databases">
        <title>Pelteobagrus vachellii genome.</title>
        <authorList>
            <person name="Liu H."/>
        </authorList>
    </citation>
    <scope>NUCLEOTIDE SEQUENCE</scope>
    <source>
        <strain evidence="2">PRFRI_2022a</strain>
        <tissue evidence="2">Muscle</tissue>
    </source>
</reference>
<comment type="caution">
    <text evidence="2">The sequence shown here is derived from an EMBL/GenBank/DDBJ whole genome shotgun (WGS) entry which is preliminary data.</text>
</comment>